<proteinExistence type="predicted"/>
<keyword evidence="3" id="KW-1185">Reference proteome</keyword>
<reference evidence="2 3" key="1">
    <citation type="submission" date="2015-04" db="EMBL/GenBank/DDBJ databases">
        <title>The draft genome sequence of Fusarium langsethiae, a T-2/HT-2 mycotoxin producer.</title>
        <authorList>
            <person name="Lysoe E."/>
            <person name="Divon H.H."/>
            <person name="Terzi V."/>
            <person name="Orru L."/>
            <person name="Lamontanara A."/>
            <person name="Kolseth A.-K."/>
            <person name="Frandsen R.J."/>
            <person name="Nielsen K."/>
            <person name="Thrane U."/>
        </authorList>
    </citation>
    <scope>NUCLEOTIDE SEQUENCE [LARGE SCALE GENOMIC DNA]</scope>
    <source>
        <strain evidence="2 3">Fl201059</strain>
    </source>
</reference>
<sequence>MAASSSTGSAAGLATPPFDTVPTAAMSSRRSRPPSGENITVAKSTLVNSQQIPKGKTQIEKCHQELSDHKSFTPGSLDYLLDLLTDELPLPTVKIMPSSFLNVASMSIEPLYAPNKFLAPVYHGADQGHWTLVFVTQWRAVGSNRTYFKAHHYDSQSSKERNVIVQKKLEMWVERHHGKDRELKFELITGPSHDQRYMSGPFVVMAANEFAKFGTIKSNSQKWDDDPRKFIMDILNGKRPATSQLRRESSLFVADDTPTKQTEAPALATPALTPSTLSAKKGARPIPTYKNDCFARTPTPAPESPLEGRRRTGVSPFTKRLADRVTSKVGPLSSGLADDARSEPNSKRRRVEIEGPLTFKVNDKPSDIVTFLSELQLPAVASLQQESDKHIAELRNKEQKYEKDSQALGVSDEKYAQHEKDFSKFSGEYESLKTQVDEKEKAKQAYIAKLSEAPSEFKSLGLTDKELADILTTKFDTLISPLKGDLEGKSARKRKASEMLGSVGDERKALQVQVAAAMQEKLSADYEAQQAGEREETMAILHDAAKKLKDCKDRWKESGKTGKWVSEFEERRRRRQKEGMM</sequence>
<gene>
    <name evidence="2" type="ORF">FLAG1_06238</name>
</gene>
<feature type="compositionally biased region" description="Low complexity" evidence="1">
    <location>
        <begin position="1"/>
        <end position="15"/>
    </location>
</feature>
<feature type="region of interest" description="Disordered" evidence="1">
    <location>
        <begin position="1"/>
        <end position="38"/>
    </location>
</feature>
<feature type="region of interest" description="Disordered" evidence="1">
    <location>
        <begin position="277"/>
        <end position="351"/>
    </location>
</feature>
<evidence type="ECO:0000256" key="1">
    <source>
        <dbReference type="SAM" id="MobiDB-lite"/>
    </source>
</evidence>
<evidence type="ECO:0000313" key="3">
    <source>
        <dbReference type="Proteomes" id="UP000037904"/>
    </source>
</evidence>
<dbReference type="EMBL" id="JXCE01000116">
    <property type="protein sequence ID" value="KPA40890.1"/>
    <property type="molecule type" value="Genomic_DNA"/>
</dbReference>
<name>A0A0M9EW82_FUSLA</name>
<organism evidence="2 3">
    <name type="scientific">Fusarium langsethiae</name>
    <dbReference type="NCBI Taxonomy" id="179993"/>
    <lineage>
        <taxon>Eukaryota</taxon>
        <taxon>Fungi</taxon>
        <taxon>Dikarya</taxon>
        <taxon>Ascomycota</taxon>
        <taxon>Pezizomycotina</taxon>
        <taxon>Sordariomycetes</taxon>
        <taxon>Hypocreomycetidae</taxon>
        <taxon>Hypocreales</taxon>
        <taxon>Nectriaceae</taxon>
        <taxon>Fusarium</taxon>
    </lineage>
</organism>
<dbReference type="OrthoDB" id="5037593at2759"/>
<dbReference type="AlphaFoldDB" id="A0A0M9EW82"/>
<protein>
    <submittedName>
        <fullName evidence="2">Uncharacterized protein</fullName>
    </submittedName>
</protein>
<comment type="caution">
    <text evidence="2">The sequence shown here is derived from an EMBL/GenBank/DDBJ whole genome shotgun (WGS) entry which is preliminary data.</text>
</comment>
<dbReference type="Proteomes" id="UP000037904">
    <property type="component" value="Unassembled WGS sequence"/>
</dbReference>
<evidence type="ECO:0000313" key="2">
    <source>
        <dbReference type="EMBL" id="KPA40890.1"/>
    </source>
</evidence>
<accession>A0A0M9EW82</accession>